<dbReference type="Proteomes" id="UP000006180">
    <property type="component" value="Chromosome"/>
</dbReference>
<proteinExistence type="predicted"/>
<gene>
    <name evidence="1" type="ORF">USDA257_c05620</name>
</gene>
<dbReference type="STRING" id="1185652.USDA257_c05620"/>
<dbReference type="eggNOG" id="ENOG5030YC5">
    <property type="taxonomic scope" value="Bacteria"/>
</dbReference>
<evidence type="ECO:0000313" key="1">
    <source>
        <dbReference type="EMBL" id="AFL49157.1"/>
    </source>
</evidence>
<dbReference type="AlphaFoldDB" id="I3WZV1"/>
<reference evidence="1 2" key="1">
    <citation type="journal article" date="2012" name="J. Bacteriol.">
        <title>Complete genome sequence of the broad-host-range strain Sinorhizobium fredii USDA257.</title>
        <authorList>
            <person name="Schuldes J."/>
            <person name="Rodriguez Orbegoso M."/>
            <person name="Schmeisser C."/>
            <person name="Krishnan H.B."/>
            <person name="Daniel R."/>
            <person name="Streit W.R."/>
        </authorList>
    </citation>
    <scope>NUCLEOTIDE SEQUENCE [LARGE SCALE GENOMIC DNA]</scope>
    <source>
        <strain evidence="1 2">USDA 257</strain>
    </source>
</reference>
<dbReference type="EMBL" id="CP003563">
    <property type="protein sequence ID" value="AFL49157.1"/>
    <property type="molecule type" value="Genomic_DNA"/>
</dbReference>
<organism evidence="1 2">
    <name type="scientific">Sinorhizobium fredii (strain USDA 257)</name>
    <dbReference type="NCBI Taxonomy" id="1185652"/>
    <lineage>
        <taxon>Bacteria</taxon>
        <taxon>Pseudomonadati</taxon>
        <taxon>Pseudomonadota</taxon>
        <taxon>Alphaproteobacteria</taxon>
        <taxon>Hyphomicrobiales</taxon>
        <taxon>Rhizobiaceae</taxon>
        <taxon>Sinorhizobium/Ensifer group</taxon>
        <taxon>Sinorhizobium</taxon>
    </lineage>
</organism>
<dbReference type="HOGENOM" id="CLU_2397523_0_0_5"/>
<name>I3WZV1_SINF2</name>
<evidence type="ECO:0000313" key="2">
    <source>
        <dbReference type="Proteomes" id="UP000006180"/>
    </source>
</evidence>
<protein>
    <submittedName>
        <fullName evidence="1">Uncharacterized protein</fullName>
    </submittedName>
</protein>
<dbReference type="PATRIC" id="fig|1185652.3.peg.581"/>
<sequence>MGACGRYSNHQQPQHADRTMTSLATFINVVAFTALFTAHASAAPVERPAGVRRALQIYAGELTNGRSITLEPMLRLDGTQFFCTQHGESSTGTRPPANLAVLPCGRRISVAA</sequence>
<accession>I3WZV1</accession>
<dbReference type="KEGG" id="sfd:USDA257_c05620"/>